<dbReference type="SUPFAM" id="SSF46689">
    <property type="entry name" value="Homeodomain-like"/>
    <property type="match status" value="1"/>
</dbReference>
<dbReference type="Gene3D" id="1.10.357.10">
    <property type="entry name" value="Tetracycline Repressor, domain 2"/>
    <property type="match status" value="1"/>
</dbReference>
<dbReference type="PROSITE" id="PS50977">
    <property type="entry name" value="HTH_TETR_2"/>
    <property type="match status" value="1"/>
</dbReference>
<dbReference type="PANTHER" id="PTHR30055:SF146">
    <property type="entry name" value="HTH-TYPE TRANSCRIPTIONAL DUAL REGULATOR CECR"/>
    <property type="match status" value="1"/>
</dbReference>
<feature type="DNA-binding region" description="H-T-H motif" evidence="4">
    <location>
        <begin position="93"/>
        <end position="112"/>
    </location>
</feature>
<protein>
    <submittedName>
        <fullName evidence="6">TetR family transcriptional regulator</fullName>
    </submittedName>
</protein>
<gene>
    <name evidence="6" type="ORF">OINT_1001530</name>
</gene>
<dbReference type="Pfam" id="PF00440">
    <property type="entry name" value="TetR_N"/>
    <property type="match status" value="1"/>
</dbReference>
<organism evidence="6 7">
    <name type="scientific">Brucella intermedia LMG 3301</name>
    <dbReference type="NCBI Taxonomy" id="641118"/>
    <lineage>
        <taxon>Bacteria</taxon>
        <taxon>Pseudomonadati</taxon>
        <taxon>Pseudomonadota</taxon>
        <taxon>Alphaproteobacteria</taxon>
        <taxon>Hyphomicrobiales</taxon>
        <taxon>Brucellaceae</taxon>
        <taxon>Brucella/Ochrobactrum group</taxon>
        <taxon>Brucella</taxon>
    </lineage>
</organism>
<evidence type="ECO:0000313" key="7">
    <source>
        <dbReference type="Proteomes" id="UP000004386"/>
    </source>
</evidence>
<evidence type="ECO:0000256" key="2">
    <source>
        <dbReference type="ARBA" id="ARBA00023125"/>
    </source>
</evidence>
<dbReference type="InterPro" id="IPR050109">
    <property type="entry name" value="HTH-type_TetR-like_transc_reg"/>
</dbReference>
<dbReference type="InterPro" id="IPR039536">
    <property type="entry name" value="TetR_C_Proteobacteria"/>
</dbReference>
<evidence type="ECO:0000256" key="1">
    <source>
        <dbReference type="ARBA" id="ARBA00023015"/>
    </source>
</evidence>
<proteinExistence type="predicted"/>
<dbReference type="GO" id="GO:0000976">
    <property type="term" value="F:transcription cis-regulatory region binding"/>
    <property type="evidence" value="ECO:0007669"/>
    <property type="project" value="TreeGrafter"/>
</dbReference>
<dbReference type="InterPro" id="IPR009057">
    <property type="entry name" value="Homeodomain-like_sf"/>
</dbReference>
<accession>C4WF18</accession>
<evidence type="ECO:0000313" key="6">
    <source>
        <dbReference type="EMBL" id="EEQ96115.1"/>
    </source>
</evidence>
<dbReference type="EMBL" id="ACQA01000001">
    <property type="protein sequence ID" value="EEQ96115.1"/>
    <property type="molecule type" value="Genomic_DNA"/>
</dbReference>
<keyword evidence="2 4" id="KW-0238">DNA-binding</keyword>
<feature type="domain" description="HTH tetR-type" evidence="5">
    <location>
        <begin position="70"/>
        <end position="130"/>
    </location>
</feature>
<keyword evidence="1" id="KW-0805">Transcription regulation</keyword>
<evidence type="ECO:0000256" key="3">
    <source>
        <dbReference type="ARBA" id="ARBA00023163"/>
    </source>
</evidence>
<dbReference type="HOGENOM" id="CLU_069356_27_0_5"/>
<comment type="caution">
    <text evidence="6">The sequence shown here is derived from an EMBL/GenBank/DDBJ whole genome shotgun (WGS) entry which is preliminary data.</text>
</comment>
<evidence type="ECO:0000256" key="4">
    <source>
        <dbReference type="PROSITE-ProRule" id="PRU00335"/>
    </source>
</evidence>
<dbReference type="PANTHER" id="PTHR30055">
    <property type="entry name" value="HTH-TYPE TRANSCRIPTIONAL REGULATOR RUTR"/>
    <property type="match status" value="1"/>
</dbReference>
<dbReference type="InterPro" id="IPR001647">
    <property type="entry name" value="HTH_TetR"/>
</dbReference>
<sequence length="268" mass="29460">MKTLKRKAFYTDGQNRFDTDVKLDTIVQNVKLSYVGVMKPTDIIDMAVLPEKRAVSEKGLNSAAIKPGQCMKRDFILCSAARVFNRDGFQGASIDLIASEAGVSRQTIYNHYRDKEALLAAVVEDALARMSASMFAVLATFPQTGDNLEHDLVAFSIRMSRNCIYDSSGAFLRKILQANETNLPLAASICNTKGPAQAIPAIAARLVRLAMDGHLHVDDPDLAARHFMALINADTHYHILTGQCLDDAIIEKSAVNGVRTFLRAFGRR</sequence>
<dbReference type="FunFam" id="1.10.10.60:FF:000141">
    <property type="entry name" value="TetR family transcriptional regulator"/>
    <property type="match status" value="1"/>
</dbReference>
<name>C4WF18_9HYPH</name>
<dbReference type="PRINTS" id="PR00455">
    <property type="entry name" value="HTHTETR"/>
</dbReference>
<evidence type="ECO:0000259" key="5">
    <source>
        <dbReference type="PROSITE" id="PS50977"/>
    </source>
</evidence>
<dbReference type="AlphaFoldDB" id="C4WF18"/>
<reference evidence="6 7" key="1">
    <citation type="submission" date="2009-05" db="EMBL/GenBank/DDBJ databases">
        <authorList>
            <person name="Setubal J.C."/>
            <person name="Boyle S."/>
            <person name="Crasta O.R."/>
            <person name="Gillespie J.J."/>
            <person name="Kenyon R.W."/>
            <person name="Lu J."/>
            <person name="Mane S."/>
            <person name="Nagrani S."/>
            <person name="Shallom J.M."/>
            <person name="Shallom S."/>
            <person name="Shukla M."/>
            <person name="Snyder E.E."/>
            <person name="Sobral B.W."/>
            <person name="Wattam A.R."/>
            <person name="Will R."/>
            <person name="Williams K."/>
            <person name="Yoo H."/>
            <person name="Munk C."/>
            <person name="Tapia R."/>
            <person name="Green L."/>
            <person name="Rogers Y."/>
            <person name="Detter J.C."/>
            <person name="Bruce D."/>
            <person name="Brettin T.S."/>
            <person name="Tsolis R."/>
        </authorList>
    </citation>
    <scope>NUCLEOTIDE SEQUENCE [LARGE SCALE GENOMIC DNA]</scope>
    <source>
        <strain evidence="6 7">LMG 3301</strain>
    </source>
</reference>
<dbReference type="Pfam" id="PF14246">
    <property type="entry name" value="TetR_C_7"/>
    <property type="match status" value="1"/>
</dbReference>
<keyword evidence="3" id="KW-0804">Transcription</keyword>
<dbReference type="Gene3D" id="1.10.10.60">
    <property type="entry name" value="Homeodomain-like"/>
    <property type="match status" value="1"/>
</dbReference>
<dbReference type="GO" id="GO:0003700">
    <property type="term" value="F:DNA-binding transcription factor activity"/>
    <property type="evidence" value="ECO:0007669"/>
    <property type="project" value="TreeGrafter"/>
</dbReference>
<dbReference type="Proteomes" id="UP000004386">
    <property type="component" value="Unassembled WGS sequence"/>
</dbReference>